<keyword evidence="9" id="KW-0963">Cytoplasm</keyword>
<evidence type="ECO:0000256" key="7">
    <source>
        <dbReference type="ARBA" id="ARBA00022801"/>
    </source>
</evidence>
<dbReference type="GO" id="GO:0006508">
    <property type="term" value="P:proteolysis"/>
    <property type="evidence" value="ECO:0007669"/>
    <property type="project" value="UniProtKB-KW"/>
</dbReference>
<dbReference type="RefSeq" id="WP_022936272.1">
    <property type="nucleotide sequence ID" value="NZ_LR214940.1"/>
</dbReference>
<comment type="subcellular location">
    <subcellularLocation>
        <location evidence="9">Cytoplasm</location>
    </subcellularLocation>
</comment>
<dbReference type="HAMAP" id="MF_00009">
    <property type="entry name" value="Endoribonucl_YbeY"/>
    <property type="match status" value="1"/>
</dbReference>
<evidence type="ECO:0000256" key="9">
    <source>
        <dbReference type="HAMAP-Rule" id="MF_00009"/>
    </source>
</evidence>
<comment type="cofactor">
    <cofactor evidence="9">
        <name>Zn(2+)</name>
        <dbReference type="ChEBI" id="CHEBI:29105"/>
    </cofactor>
    <text evidence="9">Binds 1 zinc ion.</text>
</comment>
<dbReference type="EMBL" id="LR214940">
    <property type="protein sequence ID" value="VEU55533.1"/>
    <property type="molecule type" value="Genomic_DNA"/>
</dbReference>
<dbReference type="OrthoDB" id="9807740at2"/>
<dbReference type="AlphaFoldDB" id="A0A448ZWQ4"/>
<name>A0A448ZWQ4_METOS</name>
<dbReference type="KEGG" id="mob:NCTC10112_00277"/>
<evidence type="ECO:0000256" key="4">
    <source>
        <dbReference type="ARBA" id="ARBA00022722"/>
    </source>
</evidence>
<comment type="function">
    <text evidence="9">Single strand-specific metallo-endoribonuclease involved in late-stage 70S ribosome quality control and in maturation of the 3' terminus of the 16S rRNA.</text>
</comment>
<evidence type="ECO:0000256" key="5">
    <source>
        <dbReference type="ARBA" id="ARBA00022723"/>
    </source>
</evidence>
<evidence type="ECO:0000256" key="1">
    <source>
        <dbReference type="ARBA" id="ARBA00010875"/>
    </source>
</evidence>
<keyword evidence="2 9" id="KW-0690">Ribosome biogenesis</keyword>
<evidence type="ECO:0000313" key="12">
    <source>
        <dbReference type="Proteomes" id="UP000290482"/>
    </source>
</evidence>
<evidence type="ECO:0000256" key="2">
    <source>
        <dbReference type="ARBA" id="ARBA00022517"/>
    </source>
</evidence>
<protein>
    <recommendedName>
        <fullName evidence="9">Endoribonuclease YbeY</fullName>
        <ecNumber evidence="9">3.1.-.-</ecNumber>
    </recommendedName>
</protein>
<evidence type="ECO:0000313" key="11">
    <source>
        <dbReference type="EMBL" id="VEU56729.1"/>
    </source>
</evidence>
<feature type="binding site" evidence="9">
    <location>
        <position position="128"/>
    </location>
    <ligand>
        <name>Zn(2+)</name>
        <dbReference type="ChEBI" id="CHEBI:29105"/>
        <note>catalytic</note>
    </ligand>
</feature>
<feature type="binding site" evidence="9">
    <location>
        <position position="118"/>
    </location>
    <ligand>
        <name>Zn(2+)</name>
        <dbReference type="ChEBI" id="CHEBI:29105"/>
        <note>catalytic</note>
    </ligand>
</feature>
<keyword evidence="11" id="KW-0614">Plasmid</keyword>
<dbReference type="GO" id="GO:0005737">
    <property type="term" value="C:cytoplasm"/>
    <property type="evidence" value="ECO:0007669"/>
    <property type="project" value="UniProtKB-SubCell"/>
</dbReference>
<gene>
    <name evidence="9" type="primary">ybeY</name>
    <name evidence="10" type="ORF">NCTC10112_00277</name>
    <name evidence="11" type="ORF">NCTC10112_00714</name>
</gene>
<dbReference type="PANTHER" id="PTHR46986">
    <property type="entry name" value="ENDORIBONUCLEASE YBEY, CHLOROPLASTIC"/>
    <property type="match status" value="1"/>
</dbReference>
<dbReference type="GO" id="GO:0004521">
    <property type="term" value="F:RNA endonuclease activity"/>
    <property type="evidence" value="ECO:0007669"/>
    <property type="project" value="UniProtKB-UniRule"/>
</dbReference>
<dbReference type="SUPFAM" id="SSF55486">
    <property type="entry name" value="Metalloproteases ('zincins'), catalytic domain"/>
    <property type="match status" value="1"/>
</dbReference>
<reference evidence="10 12" key="1">
    <citation type="submission" date="2019-01" db="EMBL/GenBank/DDBJ databases">
        <authorList>
            <consortium name="Pathogen Informatics"/>
        </authorList>
    </citation>
    <scope>NUCLEOTIDE SEQUENCE [LARGE SCALE GENOMIC DNA]</scope>
    <source>
        <strain evidence="10 12">NCTC10112</strain>
        <plasmid evidence="12">4</plasmid>
    </source>
</reference>
<keyword evidence="10" id="KW-0482">Metalloprotease</keyword>
<dbReference type="GO" id="GO:0004222">
    <property type="term" value="F:metalloendopeptidase activity"/>
    <property type="evidence" value="ECO:0007669"/>
    <property type="project" value="InterPro"/>
</dbReference>
<keyword evidence="3 9" id="KW-0698">rRNA processing</keyword>
<dbReference type="InterPro" id="IPR002036">
    <property type="entry name" value="YbeY"/>
</dbReference>
<keyword evidence="7 9" id="KW-0378">Hydrolase</keyword>
<dbReference type="KEGG" id="mob:NCTC10112_00714"/>
<dbReference type="EC" id="3.1.-.-" evidence="9"/>
<feature type="binding site" evidence="9">
    <location>
        <position position="122"/>
    </location>
    <ligand>
        <name>Zn(2+)</name>
        <dbReference type="ChEBI" id="CHEBI:29105"/>
        <note>catalytic</note>
    </ligand>
</feature>
<sequence length="152" mass="18153">METKNVLFENKSFSSFDFIDEFNEILNLSIKEFDLKTKIPLHVDLLFVTRFKMKKLNNLHRQKNYATDVLSFPFLSDDLDFLEYLPIGQIIICPYIIKKHAKEFNHSVKREYCYMFTHGVAHLLGYDHQTEEEAKVMNEHVENIMTKMNIKR</sequence>
<dbReference type="EMBL" id="LR214943">
    <property type="protein sequence ID" value="VEU56729.1"/>
    <property type="molecule type" value="Genomic_DNA"/>
</dbReference>
<proteinExistence type="inferred from homology"/>
<keyword evidence="12" id="KW-1185">Reference proteome</keyword>
<keyword evidence="10" id="KW-0645">Protease</keyword>
<keyword evidence="8 9" id="KW-0862">Zinc</keyword>
<dbReference type="GO" id="GO:0008270">
    <property type="term" value="F:zinc ion binding"/>
    <property type="evidence" value="ECO:0007669"/>
    <property type="project" value="UniProtKB-UniRule"/>
</dbReference>
<keyword evidence="4 9" id="KW-0540">Nuclease</keyword>
<accession>A0A448ZWQ4</accession>
<keyword evidence="6 9" id="KW-0255">Endonuclease</keyword>
<keyword evidence="5 9" id="KW-0479">Metal-binding</keyword>
<geneLocation type="plasmid" evidence="11 12">
    <name>4</name>
</geneLocation>
<evidence type="ECO:0000313" key="10">
    <source>
        <dbReference type="EMBL" id="VEU55533.1"/>
    </source>
</evidence>
<dbReference type="GO" id="GO:0006364">
    <property type="term" value="P:rRNA processing"/>
    <property type="evidence" value="ECO:0007669"/>
    <property type="project" value="UniProtKB-UniRule"/>
</dbReference>
<evidence type="ECO:0000256" key="6">
    <source>
        <dbReference type="ARBA" id="ARBA00022759"/>
    </source>
</evidence>
<dbReference type="Gene3D" id="3.40.390.30">
    <property type="entry name" value="Metalloproteases ('zincins'), catalytic domain"/>
    <property type="match status" value="1"/>
</dbReference>
<dbReference type="PANTHER" id="PTHR46986:SF1">
    <property type="entry name" value="ENDORIBONUCLEASE YBEY, CHLOROPLASTIC"/>
    <property type="match status" value="1"/>
</dbReference>
<dbReference type="Proteomes" id="UP000290482">
    <property type="component" value="Plasmid 4"/>
</dbReference>
<comment type="similarity">
    <text evidence="1 9">Belongs to the endoribonuclease YbeY family.</text>
</comment>
<dbReference type="Pfam" id="PF02130">
    <property type="entry name" value="YbeY"/>
    <property type="match status" value="1"/>
</dbReference>
<evidence type="ECO:0000256" key="3">
    <source>
        <dbReference type="ARBA" id="ARBA00022552"/>
    </source>
</evidence>
<evidence type="ECO:0000256" key="8">
    <source>
        <dbReference type="ARBA" id="ARBA00022833"/>
    </source>
</evidence>
<dbReference type="NCBIfam" id="TIGR00043">
    <property type="entry name" value="rRNA maturation RNase YbeY"/>
    <property type="match status" value="1"/>
</dbReference>
<dbReference type="InterPro" id="IPR023091">
    <property type="entry name" value="MetalPrtase_cat_dom_sf_prd"/>
</dbReference>
<dbReference type="Proteomes" id="UP000290482">
    <property type="component" value="Chromosome"/>
</dbReference>
<organism evidence="10 12">
    <name type="scientific">Metamycoplasma orale</name>
    <name type="common">Mycoplasma orale</name>
    <dbReference type="NCBI Taxonomy" id="2121"/>
    <lineage>
        <taxon>Bacteria</taxon>
        <taxon>Bacillati</taxon>
        <taxon>Mycoplasmatota</taxon>
        <taxon>Mycoplasmoidales</taxon>
        <taxon>Metamycoplasmataceae</taxon>
        <taxon>Metamycoplasma</taxon>
    </lineage>
</organism>